<dbReference type="OrthoDB" id="5392377at2"/>
<evidence type="ECO:0000313" key="1">
    <source>
        <dbReference type="EMBL" id="KAB7654503.1"/>
    </source>
</evidence>
<sequence length="485" mass="53522">MADSFSLVTAPWIKVESSPRLSLQDFFSAGEPPVLGGTPAERFLAFRLLLAITQAAAAPQDSSDLEELTADELKAKVLEYLADHVTCFDLYDPEHPFLQYPQVVSEDKFIPTGDLCFGVCTGNATLLFDGNKTKPLEAADEVYLLLQVLILGLSGKKPDAKIVLAPGLSKKASSPASPSLGRGWLHSMPIGENIFETLRLNLISEEELGEDLFGYLSNGLGVAPWEKKPESEIGPEAEAYAASLFGRLIPLSRFCHIVNGQMHMTSGIAYPTIEHGASDPSVSVRLVDKGKKFSAVYADTSRRPWRQVNALFGFADSQEGCRILKLRAADDGFCGVWCFGIKISEQAGEQYFSGADGYVEEFYRLDENLEESGFNNRYLHSLKEVDQISKTLYGCVSKYYDEMKAADIGKKMAISAQQSFWSACDPYGSAFVKACSDGTVSQFVSSFAKFAEEAYENVCPKARGRQLMAYIKCRPVLWKWMNFEK</sequence>
<dbReference type="Pfam" id="PF09481">
    <property type="entry name" value="CRISPR_Cse1"/>
    <property type="match status" value="1"/>
</dbReference>
<reference evidence="1 2" key="1">
    <citation type="submission" date="2019-10" db="EMBL/GenBank/DDBJ databases">
        <title>Genome diversity of Sutterella seckii.</title>
        <authorList>
            <person name="Chaplin A.V."/>
            <person name="Sokolova S.R."/>
            <person name="Mosin K.A."/>
            <person name="Ivanova E.L."/>
            <person name="Kochetkova T.O."/>
            <person name="Goltsov A.Y."/>
            <person name="Trofimov D.Y."/>
            <person name="Efimov B.A."/>
        </authorList>
    </citation>
    <scope>NUCLEOTIDE SEQUENCE [LARGE SCALE GENOMIC DNA]</scope>
    <source>
        <strain evidence="1 2">ASD393</strain>
    </source>
</reference>
<accession>A0A6I1ENG1</accession>
<proteinExistence type="predicted"/>
<dbReference type="InterPro" id="IPR013381">
    <property type="entry name" value="CRISPR-assoc_prot_Cse1"/>
</dbReference>
<name>A0A6I1ENG1_9BURK</name>
<protein>
    <submittedName>
        <fullName evidence="1">Type I-E CRISPR-associated protein Cse1/CasA</fullName>
    </submittedName>
</protein>
<comment type="caution">
    <text evidence="1">The sequence shown here is derived from an EMBL/GenBank/DDBJ whole genome shotgun (WGS) entry which is preliminary data.</text>
</comment>
<dbReference type="EMBL" id="WEHX01000100">
    <property type="protein sequence ID" value="KAB7654503.1"/>
    <property type="molecule type" value="Genomic_DNA"/>
</dbReference>
<dbReference type="AlphaFoldDB" id="A0A6I1ENG1"/>
<dbReference type="Proteomes" id="UP000430564">
    <property type="component" value="Unassembled WGS sequence"/>
</dbReference>
<evidence type="ECO:0000313" key="2">
    <source>
        <dbReference type="Proteomes" id="UP000430564"/>
    </source>
</evidence>
<gene>
    <name evidence="1" type="primary">casA</name>
    <name evidence="1" type="ORF">GBM95_10215</name>
</gene>
<dbReference type="RefSeq" id="WP_152159004.1">
    <property type="nucleotide sequence ID" value="NZ_WEHX01000100.1"/>
</dbReference>
<dbReference type="NCBIfam" id="TIGR02547">
    <property type="entry name" value="casA_cse1"/>
    <property type="match status" value="1"/>
</dbReference>
<organism evidence="1 2">
    <name type="scientific">Sutterella seckii</name>
    <dbReference type="NCBI Taxonomy" id="1944635"/>
    <lineage>
        <taxon>Bacteria</taxon>
        <taxon>Pseudomonadati</taxon>
        <taxon>Pseudomonadota</taxon>
        <taxon>Betaproteobacteria</taxon>
        <taxon>Burkholderiales</taxon>
        <taxon>Sutterellaceae</taxon>
        <taxon>Sutterella</taxon>
    </lineage>
</organism>